<gene>
    <name evidence="1" type="ORF">PAMC26577_08160</name>
</gene>
<evidence type="ECO:0000313" key="2">
    <source>
        <dbReference type="Proteomes" id="UP000195221"/>
    </source>
</evidence>
<accession>A0A242N1Q1</accession>
<organism evidence="1 2">
    <name type="scientific">Caballeronia sordidicola</name>
    <name type="common">Burkholderia sordidicola</name>
    <dbReference type="NCBI Taxonomy" id="196367"/>
    <lineage>
        <taxon>Bacteria</taxon>
        <taxon>Pseudomonadati</taxon>
        <taxon>Pseudomonadota</taxon>
        <taxon>Betaproteobacteria</taxon>
        <taxon>Burkholderiales</taxon>
        <taxon>Burkholderiaceae</taxon>
        <taxon>Caballeronia</taxon>
    </lineage>
</organism>
<dbReference type="EMBL" id="NBTZ01000030">
    <property type="protein sequence ID" value="OTP77595.1"/>
    <property type="molecule type" value="Genomic_DNA"/>
</dbReference>
<reference evidence="1 2" key="1">
    <citation type="submission" date="2017-03" db="EMBL/GenBank/DDBJ databases">
        <title>Genome analysis of strain PAMC 26577.</title>
        <authorList>
            <person name="Oh H.-M."/>
            <person name="Yang J.-A."/>
        </authorList>
    </citation>
    <scope>NUCLEOTIDE SEQUENCE [LARGE SCALE GENOMIC DNA]</scope>
    <source>
        <strain evidence="1 2">PAMC 26577</strain>
    </source>
</reference>
<dbReference type="AlphaFoldDB" id="A0A242N1Q1"/>
<name>A0A242N1Q1_CABSO</name>
<evidence type="ECO:0000313" key="1">
    <source>
        <dbReference type="EMBL" id="OTP77595.1"/>
    </source>
</evidence>
<sequence>MEDVALSGVFPPVLVFKTRFRQARVASLVFRQTKQDAMADFNVMINLGKADLDDYLLLAKTLRKSGFSETKAAQVAADYRLLPASFRYSSATEDMIAVREKAMKSAKNVSSAAMVLVSEC</sequence>
<proteinExistence type="predicted"/>
<protein>
    <submittedName>
        <fullName evidence="1">Uncharacterized protein</fullName>
    </submittedName>
</protein>
<comment type="caution">
    <text evidence="1">The sequence shown here is derived from an EMBL/GenBank/DDBJ whole genome shotgun (WGS) entry which is preliminary data.</text>
</comment>
<dbReference type="Proteomes" id="UP000195221">
    <property type="component" value="Unassembled WGS sequence"/>
</dbReference>